<evidence type="ECO:0000256" key="12">
    <source>
        <dbReference type="ARBA" id="ARBA00049878"/>
    </source>
</evidence>
<accession>A0A4R6VVX5</accession>
<evidence type="ECO:0000256" key="3">
    <source>
        <dbReference type="ARBA" id="ARBA00011950"/>
    </source>
</evidence>
<dbReference type="CDD" id="cd00756">
    <property type="entry name" value="MoaE"/>
    <property type="match status" value="1"/>
</dbReference>
<evidence type="ECO:0000256" key="6">
    <source>
        <dbReference type="ARBA" id="ARBA00025448"/>
    </source>
</evidence>
<evidence type="ECO:0000256" key="4">
    <source>
        <dbReference type="ARBA" id="ARBA00013858"/>
    </source>
</evidence>
<name>A0A4R6VVX5_9HYPH</name>
<dbReference type="EMBL" id="SNYR01000001">
    <property type="protein sequence ID" value="TDQ66937.1"/>
    <property type="molecule type" value="Genomic_DNA"/>
</dbReference>
<dbReference type="InterPro" id="IPR003448">
    <property type="entry name" value="Mopterin_biosynth_MoaE"/>
</dbReference>
<dbReference type="UniPathway" id="UPA00344"/>
<evidence type="ECO:0000256" key="1">
    <source>
        <dbReference type="ARBA" id="ARBA00005046"/>
    </source>
</evidence>
<comment type="caution">
    <text evidence="13">The sequence shown here is derived from an EMBL/GenBank/DDBJ whole genome shotgun (WGS) entry which is preliminary data.</text>
</comment>
<sequence length="151" mass="17004">MSVKVTIQAEMFDAGALVNQFTHDLPEAGAVTTFTGLVRSTPDKPIEALILEHHPTMAQKQIERFAQDAIERFNLLAIQVVHRFGEMKVGEPIVQVMAASHHRQAAFDGANYVMDWLKTDAPFWKKEVGPQGTDWVDARETDETAKEKWTK</sequence>
<dbReference type="RefSeq" id="WP_133571593.1">
    <property type="nucleotide sequence ID" value="NZ_SNYR01000001.1"/>
</dbReference>
<dbReference type="GO" id="GO:0030366">
    <property type="term" value="F:molybdopterin synthase activity"/>
    <property type="evidence" value="ECO:0007669"/>
    <property type="project" value="UniProtKB-EC"/>
</dbReference>
<evidence type="ECO:0000256" key="8">
    <source>
        <dbReference type="ARBA" id="ARBA00029745"/>
    </source>
</evidence>
<proteinExistence type="inferred from homology"/>
<comment type="subunit">
    <text evidence="7">Heterotetramer of 2 MoaD subunits and 2 MoaE subunits. Also stable as homodimer. The enzyme changes between these two forms during catalysis.</text>
</comment>
<evidence type="ECO:0000313" key="13">
    <source>
        <dbReference type="EMBL" id="TDQ66937.1"/>
    </source>
</evidence>
<evidence type="ECO:0000256" key="9">
    <source>
        <dbReference type="ARBA" id="ARBA00030407"/>
    </source>
</evidence>
<evidence type="ECO:0000256" key="5">
    <source>
        <dbReference type="ARBA" id="ARBA00023150"/>
    </source>
</evidence>
<evidence type="ECO:0000313" key="14">
    <source>
        <dbReference type="Proteomes" id="UP000295391"/>
    </source>
</evidence>
<dbReference type="InterPro" id="IPR036563">
    <property type="entry name" value="MoaE_sf"/>
</dbReference>
<comment type="catalytic activity">
    <reaction evidence="12">
        <text>2 [molybdopterin-synthase sulfur-carrier protein]-C-terminal-Gly-aminoethanethioate + cyclic pyranopterin phosphate + H2O = molybdopterin + 2 [molybdopterin-synthase sulfur-carrier protein]-C-terminal Gly-Gly + 2 H(+)</text>
        <dbReference type="Rhea" id="RHEA:26333"/>
        <dbReference type="Rhea" id="RHEA-COMP:12202"/>
        <dbReference type="Rhea" id="RHEA-COMP:19907"/>
        <dbReference type="ChEBI" id="CHEBI:15377"/>
        <dbReference type="ChEBI" id="CHEBI:15378"/>
        <dbReference type="ChEBI" id="CHEBI:58698"/>
        <dbReference type="ChEBI" id="CHEBI:59648"/>
        <dbReference type="ChEBI" id="CHEBI:90778"/>
        <dbReference type="ChEBI" id="CHEBI:232372"/>
        <dbReference type="EC" id="2.8.1.12"/>
    </reaction>
</comment>
<dbReference type="SUPFAM" id="SSF54690">
    <property type="entry name" value="Molybdopterin synthase subunit MoaE"/>
    <property type="match status" value="1"/>
</dbReference>
<dbReference type="AlphaFoldDB" id="A0A4R6VVX5"/>
<keyword evidence="5" id="KW-0501">Molybdenum cofactor biosynthesis</keyword>
<dbReference type="Gene3D" id="3.90.1170.40">
    <property type="entry name" value="Molybdopterin biosynthesis MoaE subunit"/>
    <property type="match status" value="1"/>
</dbReference>
<organism evidence="13 14">
    <name type="scientific">Maritalea mobilis</name>
    <dbReference type="NCBI Taxonomy" id="483324"/>
    <lineage>
        <taxon>Bacteria</taxon>
        <taxon>Pseudomonadati</taxon>
        <taxon>Pseudomonadota</taxon>
        <taxon>Alphaproteobacteria</taxon>
        <taxon>Hyphomicrobiales</taxon>
        <taxon>Devosiaceae</taxon>
        <taxon>Maritalea</taxon>
    </lineage>
</organism>
<dbReference type="EC" id="2.8.1.12" evidence="3"/>
<dbReference type="Pfam" id="PF02391">
    <property type="entry name" value="MoaE"/>
    <property type="match status" value="1"/>
</dbReference>
<dbReference type="OrthoDB" id="9803224at2"/>
<comment type="similarity">
    <text evidence="2">Belongs to the MoaE family.</text>
</comment>
<dbReference type="PANTHER" id="PTHR23404">
    <property type="entry name" value="MOLYBDOPTERIN SYNTHASE RELATED"/>
    <property type="match status" value="1"/>
</dbReference>
<reference evidence="13 14" key="1">
    <citation type="submission" date="2019-03" db="EMBL/GenBank/DDBJ databases">
        <title>Genomic Encyclopedia of Type Strains, Phase III (KMG-III): the genomes of soil and plant-associated and newly described type strains.</title>
        <authorList>
            <person name="Whitman W."/>
        </authorList>
    </citation>
    <scope>NUCLEOTIDE SEQUENCE [LARGE SCALE GENOMIC DNA]</scope>
    <source>
        <strain evidence="13 14">CGMCC 1.7002</strain>
    </source>
</reference>
<protein>
    <recommendedName>
        <fullName evidence="4">Molybdopterin synthase catalytic subunit</fullName>
        <ecNumber evidence="3">2.8.1.12</ecNumber>
    </recommendedName>
    <alternativeName>
        <fullName evidence="10">MPT synthase subunit 2</fullName>
    </alternativeName>
    <alternativeName>
        <fullName evidence="8">Molybdenum cofactor biosynthesis protein E</fullName>
    </alternativeName>
    <alternativeName>
        <fullName evidence="9">Molybdopterin-converting factor large subunit</fullName>
    </alternativeName>
    <alternativeName>
        <fullName evidence="11">Molybdopterin-converting factor subunit 2</fullName>
    </alternativeName>
</protein>
<evidence type="ECO:0000256" key="10">
    <source>
        <dbReference type="ARBA" id="ARBA00030781"/>
    </source>
</evidence>
<comment type="pathway">
    <text evidence="1">Cofactor biosynthesis; molybdopterin biosynthesis.</text>
</comment>
<gene>
    <name evidence="13" type="ORF">ATL17_0943</name>
</gene>
<dbReference type="Proteomes" id="UP000295391">
    <property type="component" value="Unassembled WGS sequence"/>
</dbReference>
<dbReference type="GO" id="GO:0006777">
    <property type="term" value="P:Mo-molybdopterin cofactor biosynthetic process"/>
    <property type="evidence" value="ECO:0007669"/>
    <property type="project" value="UniProtKB-KW"/>
</dbReference>
<evidence type="ECO:0000256" key="11">
    <source>
        <dbReference type="ARBA" id="ARBA00032474"/>
    </source>
</evidence>
<keyword evidence="14" id="KW-1185">Reference proteome</keyword>
<comment type="function">
    <text evidence="6">Converts molybdopterin precursor Z into molybdopterin. This requires the incorporation of two sulfur atoms into precursor Z to generate a dithiolene group. The sulfur is provided by MoaD.</text>
</comment>
<evidence type="ECO:0000256" key="2">
    <source>
        <dbReference type="ARBA" id="ARBA00005426"/>
    </source>
</evidence>
<evidence type="ECO:0000256" key="7">
    <source>
        <dbReference type="ARBA" id="ARBA00026066"/>
    </source>
</evidence>